<name>X0YC65_9ZZZZ</name>
<feature type="compositionally biased region" description="Basic residues" evidence="1">
    <location>
        <begin position="1"/>
        <end position="12"/>
    </location>
</feature>
<feature type="region of interest" description="Disordered" evidence="1">
    <location>
        <begin position="1"/>
        <end position="22"/>
    </location>
</feature>
<comment type="caution">
    <text evidence="2">The sequence shown here is derived from an EMBL/GenBank/DDBJ whole genome shotgun (WGS) entry which is preliminary data.</text>
</comment>
<proteinExistence type="predicted"/>
<evidence type="ECO:0000313" key="2">
    <source>
        <dbReference type="EMBL" id="GAG46323.1"/>
    </source>
</evidence>
<protein>
    <submittedName>
        <fullName evidence="2">Uncharacterized protein</fullName>
    </submittedName>
</protein>
<feature type="non-terminal residue" evidence="2">
    <location>
        <position position="82"/>
    </location>
</feature>
<gene>
    <name evidence="2" type="ORF">S01H1_75005</name>
</gene>
<dbReference type="EMBL" id="BARS01050214">
    <property type="protein sequence ID" value="GAG46323.1"/>
    <property type="molecule type" value="Genomic_DNA"/>
</dbReference>
<evidence type="ECO:0000256" key="1">
    <source>
        <dbReference type="SAM" id="MobiDB-lite"/>
    </source>
</evidence>
<accession>X0YC65</accession>
<dbReference type="AlphaFoldDB" id="X0YC65"/>
<sequence length="82" mass="9749">MSKKTKQHKYNKINHDSSNNYRSYKKSYTTDAFYNARSGFGGTHDPINRLQYQFEDPLDRSTLQILYRQDWATRKIIEAIPS</sequence>
<organism evidence="2">
    <name type="scientific">marine sediment metagenome</name>
    <dbReference type="NCBI Taxonomy" id="412755"/>
    <lineage>
        <taxon>unclassified sequences</taxon>
        <taxon>metagenomes</taxon>
        <taxon>ecological metagenomes</taxon>
    </lineage>
</organism>
<reference evidence="2" key="1">
    <citation type="journal article" date="2014" name="Front. Microbiol.">
        <title>High frequency of phylogenetically diverse reductive dehalogenase-homologous genes in deep subseafloor sedimentary metagenomes.</title>
        <authorList>
            <person name="Kawai M."/>
            <person name="Futagami T."/>
            <person name="Toyoda A."/>
            <person name="Takaki Y."/>
            <person name="Nishi S."/>
            <person name="Hori S."/>
            <person name="Arai W."/>
            <person name="Tsubouchi T."/>
            <person name="Morono Y."/>
            <person name="Uchiyama I."/>
            <person name="Ito T."/>
            <person name="Fujiyama A."/>
            <person name="Inagaki F."/>
            <person name="Takami H."/>
        </authorList>
    </citation>
    <scope>NUCLEOTIDE SEQUENCE</scope>
    <source>
        <strain evidence="2">Expedition CK06-06</strain>
    </source>
</reference>